<organism evidence="2 3">
    <name type="scientific">Batillaria attramentaria</name>
    <dbReference type="NCBI Taxonomy" id="370345"/>
    <lineage>
        <taxon>Eukaryota</taxon>
        <taxon>Metazoa</taxon>
        <taxon>Spiralia</taxon>
        <taxon>Lophotrochozoa</taxon>
        <taxon>Mollusca</taxon>
        <taxon>Gastropoda</taxon>
        <taxon>Caenogastropoda</taxon>
        <taxon>Sorbeoconcha</taxon>
        <taxon>Cerithioidea</taxon>
        <taxon>Batillariidae</taxon>
        <taxon>Batillaria</taxon>
    </lineage>
</organism>
<comment type="caution">
    <text evidence="2">The sequence shown here is derived from an EMBL/GenBank/DDBJ whole genome shotgun (WGS) entry which is preliminary data.</text>
</comment>
<evidence type="ECO:0000313" key="2">
    <source>
        <dbReference type="EMBL" id="KAK7465080.1"/>
    </source>
</evidence>
<dbReference type="Proteomes" id="UP001519460">
    <property type="component" value="Unassembled WGS sequence"/>
</dbReference>
<evidence type="ECO:0000256" key="1">
    <source>
        <dbReference type="SAM" id="MobiDB-lite"/>
    </source>
</evidence>
<feature type="region of interest" description="Disordered" evidence="1">
    <location>
        <begin position="13"/>
        <end position="46"/>
    </location>
</feature>
<dbReference type="AlphaFoldDB" id="A0ABD0J7W4"/>
<protein>
    <submittedName>
        <fullName evidence="2">Uncharacterized protein</fullName>
    </submittedName>
</protein>
<sequence>MYRSPVFHYITASRHRRPPDSRLRKTTLPYLEPAASNRPKTDNCEGRELSETARNMLHDDSNMHNAPGRCTMEVRGRIRPVVKEQQDGKMAAGPVVDRFVMCRPGRSPTSGGKSVSLKTLITSLTT</sequence>
<proteinExistence type="predicted"/>
<gene>
    <name evidence="2" type="ORF">BaRGS_00037738</name>
</gene>
<evidence type="ECO:0000313" key="3">
    <source>
        <dbReference type="Proteomes" id="UP001519460"/>
    </source>
</evidence>
<name>A0ABD0J7W4_9CAEN</name>
<accession>A0ABD0J7W4</accession>
<keyword evidence="3" id="KW-1185">Reference proteome</keyword>
<dbReference type="EMBL" id="JACVVK020000578">
    <property type="protein sequence ID" value="KAK7465080.1"/>
    <property type="molecule type" value="Genomic_DNA"/>
</dbReference>
<reference evidence="2 3" key="1">
    <citation type="journal article" date="2023" name="Sci. Data">
        <title>Genome assembly of the Korean intertidal mud-creeper Batillaria attramentaria.</title>
        <authorList>
            <person name="Patra A.K."/>
            <person name="Ho P.T."/>
            <person name="Jun S."/>
            <person name="Lee S.J."/>
            <person name="Kim Y."/>
            <person name="Won Y.J."/>
        </authorList>
    </citation>
    <scope>NUCLEOTIDE SEQUENCE [LARGE SCALE GENOMIC DNA]</scope>
    <source>
        <strain evidence="2">Wonlab-2016</strain>
    </source>
</reference>